<dbReference type="eggNOG" id="COG0300">
    <property type="taxonomic scope" value="Bacteria"/>
</dbReference>
<dbReference type="GO" id="GO:0016020">
    <property type="term" value="C:membrane"/>
    <property type="evidence" value="ECO:0007669"/>
    <property type="project" value="TreeGrafter"/>
</dbReference>
<dbReference type="InterPro" id="IPR057326">
    <property type="entry name" value="KR_dom"/>
</dbReference>
<dbReference type="PANTHER" id="PTHR44196:SF1">
    <property type="entry name" value="DEHYDROGENASE_REDUCTASE SDR FAMILY MEMBER 7B"/>
    <property type="match status" value="1"/>
</dbReference>
<dbReference type="NCBIfam" id="NF004825">
    <property type="entry name" value="PRK06181.1"/>
    <property type="match status" value="1"/>
</dbReference>
<dbReference type="PRINTS" id="PR00080">
    <property type="entry name" value="SDRFAMILY"/>
</dbReference>
<dbReference type="Proteomes" id="UP000019402">
    <property type="component" value="Unassembled WGS sequence"/>
</dbReference>
<dbReference type="PROSITE" id="PS00061">
    <property type="entry name" value="ADH_SHORT"/>
    <property type="match status" value="1"/>
</dbReference>
<dbReference type="Gene3D" id="3.40.50.720">
    <property type="entry name" value="NAD(P)-binding Rossmann-like Domain"/>
    <property type="match status" value="1"/>
</dbReference>
<dbReference type="InterPro" id="IPR036291">
    <property type="entry name" value="NAD(P)-bd_dom_sf"/>
</dbReference>
<feature type="domain" description="Ketoreductase" evidence="4">
    <location>
        <begin position="7"/>
        <end position="191"/>
    </location>
</feature>
<dbReference type="InterPro" id="IPR020904">
    <property type="entry name" value="Sc_DH/Rdtase_CS"/>
</dbReference>
<dbReference type="SUPFAM" id="SSF51735">
    <property type="entry name" value="NAD(P)-binding Rossmann-fold domains"/>
    <property type="match status" value="1"/>
</dbReference>
<evidence type="ECO:0000256" key="2">
    <source>
        <dbReference type="ARBA" id="ARBA00023002"/>
    </source>
</evidence>
<organism evidence="5 6">
    <name type="scientific">Saccharicrinis fermentans DSM 9555 = JCM 21142</name>
    <dbReference type="NCBI Taxonomy" id="869213"/>
    <lineage>
        <taxon>Bacteria</taxon>
        <taxon>Pseudomonadati</taxon>
        <taxon>Bacteroidota</taxon>
        <taxon>Bacteroidia</taxon>
        <taxon>Marinilabiliales</taxon>
        <taxon>Marinilabiliaceae</taxon>
        <taxon>Saccharicrinis</taxon>
    </lineage>
</organism>
<dbReference type="InterPro" id="IPR002347">
    <property type="entry name" value="SDR_fam"/>
</dbReference>
<dbReference type="Pfam" id="PF00106">
    <property type="entry name" value="adh_short"/>
    <property type="match status" value="1"/>
</dbReference>
<dbReference type="GO" id="GO:0016491">
    <property type="term" value="F:oxidoreductase activity"/>
    <property type="evidence" value="ECO:0007669"/>
    <property type="project" value="UniProtKB-KW"/>
</dbReference>
<accession>W7YA87</accession>
<gene>
    <name evidence="5" type="ORF">JCM21142_83185</name>
</gene>
<dbReference type="AlphaFoldDB" id="W7YA87"/>
<dbReference type="STRING" id="869213.GCA_000517085_04059"/>
<dbReference type="OrthoDB" id="9775296at2"/>
<protein>
    <submittedName>
        <fullName evidence="5">Putative oxidoreductase</fullName>
    </submittedName>
</protein>
<proteinExistence type="inferred from homology"/>
<dbReference type="CDD" id="cd05332">
    <property type="entry name" value="11beta-HSD1_like_SDR_c"/>
    <property type="match status" value="1"/>
</dbReference>
<dbReference type="PANTHER" id="PTHR44196">
    <property type="entry name" value="DEHYDROGENASE/REDUCTASE SDR FAMILY MEMBER 7B"/>
    <property type="match status" value="1"/>
</dbReference>
<keyword evidence="2" id="KW-0560">Oxidoreductase</keyword>
<dbReference type="SMART" id="SM00822">
    <property type="entry name" value="PKS_KR"/>
    <property type="match status" value="1"/>
</dbReference>
<evidence type="ECO:0000256" key="3">
    <source>
        <dbReference type="RuleBase" id="RU000363"/>
    </source>
</evidence>
<dbReference type="PRINTS" id="PR00081">
    <property type="entry name" value="GDHRDH"/>
</dbReference>
<comment type="similarity">
    <text evidence="1 3">Belongs to the short-chain dehydrogenases/reductases (SDR) family.</text>
</comment>
<evidence type="ECO:0000256" key="1">
    <source>
        <dbReference type="ARBA" id="ARBA00006484"/>
    </source>
</evidence>
<evidence type="ECO:0000313" key="5">
    <source>
        <dbReference type="EMBL" id="GAF04478.1"/>
    </source>
</evidence>
<sequence length="264" mass="29333">MKDLKDKVVWITGASSGIGEELAYALAREGARLVLTARNKAQIEKVKSKCLLHTSYCWIQLMDLSKVEQIDSAVKEVLEQTGKIDVLINNAGRSQRSLAKHTPLGIDRSIMELNFFSMVALTKSVLPSMLHHGSGHIVAVSSITGKFGFPWRTAYAASKHAVQGFFESLRAELNQDHIHVTIVSPGRIKTDISLKALTENGQAYNIMDKGQLNGMGADACARQIVKAIKKNRKDILVGRQELGMVYIRKLWPSLYHRLVLKIKN</sequence>
<evidence type="ECO:0000259" key="4">
    <source>
        <dbReference type="SMART" id="SM00822"/>
    </source>
</evidence>
<reference evidence="5 6" key="1">
    <citation type="journal article" date="2014" name="Genome Announc.">
        <title>Draft Genome Sequence of Cytophaga fermentans JCM 21142T, a Facultative Anaerobe Isolated from Marine Mud.</title>
        <authorList>
            <person name="Starns D."/>
            <person name="Oshima K."/>
            <person name="Suda W."/>
            <person name="Iino T."/>
            <person name="Yuki M."/>
            <person name="Inoue J."/>
            <person name="Kitamura K."/>
            <person name="Iida T."/>
            <person name="Darby A."/>
            <person name="Hattori M."/>
            <person name="Ohkuma M."/>
        </authorList>
    </citation>
    <scope>NUCLEOTIDE SEQUENCE [LARGE SCALE GENOMIC DNA]</scope>
    <source>
        <strain evidence="5 6">JCM 21142</strain>
    </source>
</reference>
<name>W7YA87_9BACT</name>
<dbReference type="RefSeq" id="WP_027473355.1">
    <property type="nucleotide sequence ID" value="NZ_BAMD01000046.1"/>
</dbReference>
<keyword evidence="6" id="KW-1185">Reference proteome</keyword>
<dbReference type="EMBL" id="BAMD01000046">
    <property type="protein sequence ID" value="GAF04478.1"/>
    <property type="molecule type" value="Genomic_DNA"/>
</dbReference>
<evidence type="ECO:0000313" key="6">
    <source>
        <dbReference type="Proteomes" id="UP000019402"/>
    </source>
</evidence>
<comment type="caution">
    <text evidence="5">The sequence shown here is derived from an EMBL/GenBank/DDBJ whole genome shotgun (WGS) entry which is preliminary data.</text>
</comment>